<feature type="domain" description="SANT" evidence="7">
    <location>
        <begin position="143"/>
        <end position="195"/>
    </location>
</feature>
<dbReference type="SUPFAM" id="SSF46689">
    <property type="entry name" value="Homeodomain-like"/>
    <property type="match status" value="2"/>
</dbReference>
<evidence type="ECO:0000259" key="7">
    <source>
        <dbReference type="PROSITE" id="PS51293"/>
    </source>
</evidence>
<feature type="domain" description="HTH myb-type" evidence="8">
    <location>
        <begin position="140"/>
        <end position="195"/>
    </location>
</feature>
<feature type="compositionally biased region" description="Low complexity" evidence="5">
    <location>
        <begin position="293"/>
        <end position="302"/>
    </location>
</feature>
<keyword evidence="1" id="KW-0805">Transcription regulation</keyword>
<keyword evidence="4" id="KW-0539">Nucleus</keyword>
<dbReference type="PANTHER" id="PTHR46621:SF1">
    <property type="entry name" value="SNRNA-ACTIVATING PROTEIN COMPLEX SUBUNIT 4"/>
    <property type="match status" value="1"/>
</dbReference>
<dbReference type="PROSITE" id="PS51293">
    <property type="entry name" value="SANT"/>
    <property type="match status" value="1"/>
</dbReference>
<evidence type="ECO:0000259" key="8">
    <source>
        <dbReference type="PROSITE" id="PS51294"/>
    </source>
</evidence>
<dbReference type="SMART" id="SM00717">
    <property type="entry name" value="SANT"/>
    <property type="match status" value="2"/>
</dbReference>
<dbReference type="PROSITE" id="PS50090">
    <property type="entry name" value="MYB_LIKE"/>
    <property type="match status" value="2"/>
</dbReference>
<gene>
    <name evidence="9" type="ORF">M9Y10_012666</name>
</gene>
<keyword evidence="3" id="KW-0804">Transcription</keyword>
<feature type="domain" description="Myb-like" evidence="6">
    <location>
        <begin position="87"/>
        <end position="139"/>
    </location>
</feature>
<feature type="compositionally biased region" description="Low complexity" evidence="5">
    <location>
        <begin position="354"/>
        <end position="370"/>
    </location>
</feature>
<dbReference type="EMBL" id="JAPFFF010000018">
    <property type="protein sequence ID" value="KAK8860974.1"/>
    <property type="molecule type" value="Genomic_DNA"/>
</dbReference>
<accession>A0ABR2IE44</accession>
<evidence type="ECO:0000313" key="10">
    <source>
        <dbReference type="Proteomes" id="UP001470230"/>
    </source>
</evidence>
<dbReference type="InterPro" id="IPR017884">
    <property type="entry name" value="SANT_dom"/>
</dbReference>
<feature type="region of interest" description="Disordered" evidence="5">
    <location>
        <begin position="273"/>
        <end position="314"/>
    </location>
</feature>
<evidence type="ECO:0000313" key="9">
    <source>
        <dbReference type="EMBL" id="KAK8860974.1"/>
    </source>
</evidence>
<keyword evidence="10" id="KW-1185">Reference proteome</keyword>
<evidence type="ECO:0000259" key="6">
    <source>
        <dbReference type="PROSITE" id="PS50090"/>
    </source>
</evidence>
<keyword evidence="2" id="KW-0238">DNA-binding</keyword>
<evidence type="ECO:0000256" key="4">
    <source>
        <dbReference type="ARBA" id="ARBA00023242"/>
    </source>
</evidence>
<dbReference type="PROSITE" id="PS51294">
    <property type="entry name" value="HTH_MYB"/>
    <property type="match status" value="2"/>
</dbReference>
<evidence type="ECO:0000256" key="2">
    <source>
        <dbReference type="ARBA" id="ARBA00023125"/>
    </source>
</evidence>
<dbReference type="InterPro" id="IPR017930">
    <property type="entry name" value="Myb_dom"/>
</dbReference>
<dbReference type="Proteomes" id="UP001470230">
    <property type="component" value="Unassembled WGS sequence"/>
</dbReference>
<evidence type="ECO:0000256" key="3">
    <source>
        <dbReference type="ARBA" id="ARBA00023163"/>
    </source>
</evidence>
<dbReference type="InterPro" id="IPR001005">
    <property type="entry name" value="SANT/Myb"/>
</dbReference>
<evidence type="ECO:0000256" key="5">
    <source>
        <dbReference type="SAM" id="MobiDB-lite"/>
    </source>
</evidence>
<evidence type="ECO:0000256" key="1">
    <source>
        <dbReference type="ARBA" id="ARBA00023015"/>
    </source>
</evidence>
<evidence type="ECO:0008006" key="11">
    <source>
        <dbReference type="Google" id="ProtNLM"/>
    </source>
</evidence>
<comment type="caution">
    <text evidence="9">The sequence shown here is derived from an EMBL/GenBank/DDBJ whole genome shotgun (WGS) entry which is preliminary data.</text>
</comment>
<proteinExistence type="predicted"/>
<feature type="region of interest" description="Disordered" evidence="5">
    <location>
        <begin position="349"/>
        <end position="384"/>
    </location>
</feature>
<feature type="domain" description="HTH myb-type" evidence="8">
    <location>
        <begin position="87"/>
        <end position="135"/>
    </location>
</feature>
<dbReference type="InterPro" id="IPR051575">
    <property type="entry name" value="Myb-like_DNA-bd"/>
</dbReference>
<feature type="compositionally biased region" description="Polar residues" evidence="5">
    <location>
        <begin position="303"/>
        <end position="314"/>
    </location>
</feature>
<sequence length="384" mass="42929">MQKISRSGLHAILELATNDLDRSQQLPSPEVRDQLIKTISDFLQQKISFSKAAQIFNSACNSTTIINRMRDIVEVGEKPLPSSDNDEDHKKSRSWSSIEDHRLLAGILRNGLENWSTIASFVGNNRTRAQCTQRWARGLNPKISKDTWSTDEETQLLSYVRQFGDKSWTKISKLLGTRSDAQCRYHYLQMTKIMHPVTMIALRPRLSMPTIPSNPMMMMTPITIQMPNQLEPRRSSMIHFGRQNFQFLTPQPVVLRQLSNPSIQNMPTQAVTSLNSSIPTKSSPQNPSPTSPNPQTSNPVNSFSSLTNAPSGQPQISVSTVQFAQPNLNNAQQPIIVNPDVLNVINPPQVTIKPSIGQPQQKSQSQPHSSEGAVPIDGFLENFK</sequence>
<dbReference type="Gene3D" id="1.10.10.60">
    <property type="entry name" value="Homeodomain-like"/>
    <property type="match status" value="2"/>
</dbReference>
<name>A0ABR2IE44_9EUKA</name>
<dbReference type="Pfam" id="PF13921">
    <property type="entry name" value="Myb_DNA-bind_6"/>
    <property type="match status" value="1"/>
</dbReference>
<organism evidence="9 10">
    <name type="scientific">Tritrichomonas musculus</name>
    <dbReference type="NCBI Taxonomy" id="1915356"/>
    <lineage>
        <taxon>Eukaryota</taxon>
        <taxon>Metamonada</taxon>
        <taxon>Parabasalia</taxon>
        <taxon>Tritrichomonadida</taxon>
        <taxon>Tritrichomonadidae</taxon>
        <taxon>Tritrichomonas</taxon>
    </lineage>
</organism>
<dbReference type="CDD" id="cd00167">
    <property type="entry name" value="SANT"/>
    <property type="match status" value="2"/>
</dbReference>
<feature type="domain" description="Myb-like" evidence="6">
    <location>
        <begin position="140"/>
        <end position="191"/>
    </location>
</feature>
<dbReference type="InterPro" id="IPR009057">
    <property type="entry name" value="Homeodomain-like_sf"/>
</dbReference>
<protein>
    <recommendedName>
        <fullName evidence="11">Myb-like DNA-binding domain containing protein</fullName>
    </recommendedName>
</protein>
<dbReference type="PANTHER" id="PTHR46621">
    <property type="entry name" value="SNRNA-ACTIVATING PROTEIN COMPLEX SUBUNIT 4"/>
    <property type="match status" value="1"/>
</dbReference>
<reference evidence="9 10" key="1">
    <citation type="submission" date="2024-04" db="EMBL/GenBank/DDBJ databases">
        <title>Tritrichomonas musculus Genome.</title>
        <authorList>
            <person name="Alves-Ferreira E."/>
            <person name="Grigg M."/>
            <person name="Lorenzi H."/>
            <person name="Galac M."/>
        </authorList>
    </citation>
    <scope>NUCLEOTIDE SEQUENCE [LARGE SCALE GENOMIC DNA]</scope>
    <source>
        <strain evidence="9 10">EAF2021</strain>
    </source>
</reference>